<name>T1FI95_HELRO</name>
<dbReference type="EMBL" id="KB097739">
    <property type="protein sequence ID" value="ESN90903.1"/>
    <property type="molecule type" value="Genomic_DNA"/>
</dbReference>
<dbReference type="KEGG" id="hro:HELRODRAFT_182490"/>
<keyword evidence="3" id="KW-1185">Reference proteome</keyword>
<gene>
    <name evidence="2" type="primary">20208544</name>
    <name evidence="1" type="ORF">HELRODRAFT_182490</name>
</gene>
<organism evidence="2 3">
    <name type="scientific">Helobdella robusta</name>
    <name type="common">Californian leech</name>
    <dbReference type="NCBI Taxonomy" id="6412"/>
    <lineage>
        <taxon>Eukaryota</taxon>
        <taxon>Metazoa</taxon>
        <taxon>Spiralia</taxon>
        <taxon>Lophotrochozoa</taxon>
        <taxon>Annelida</taxon>
        <taxon>Clitellata</taxon>
        <taxon>Hirudinea</taxon>
        <taxon>Rhynchobdellida</taxon>
        <taxon>Glossiphoniidae</taxon>
        <taxon>Helobdella</taxon>
    </lineage>
</organism>
<dbReference type="SUPFAM" id="SSF48726">
    <property type="entry name" value="Immunoglobulin"/>
    <property type="match status" value="1"/>
</dbReference>
<evidence type="ECO:0008006" key="4">
    <source>
        <dbReference type="Google" id="ProtNLM"/>
    </source>
</evidence>
<dbReference type="GeneID" id="20208544"/>
<reference evidence="1 3" key="2">
    <citation type="journal article" date="2013" name="Nature">
        <title>Insights into bilaterian evolution from three spiralian genomes.</title>
        <authorList>
            <person name="Simakov O."/>
            <person name="Marletaz F."/>
            <person name="Cho S.J."/>
            <person name="Edsinger-Gonzales E."/>
            <person name="Havlak P."/>
            <person name="Hellsten U."/>
            <person name="Kuo D.H."/>
            <person name="Larsson T."/>
            <person name="Lv J."/>
            <person name="Arendt D."/>
            <person name="Savage R."/>
            <person name="Osoegawa K."/>
            <person name="de Jong P."/>
            <person name="Grimwood J."/>
            <person name="Chapman J.A."/>
            <person name="Shapiro H."/>
            <person name="Aerts A."/>
            <person name="Otillar R.P."/>
            <person name="Terry A.Y."/>
            <person name="Boore J.L."/>
            <person name="Grigoriev I.V."/>
            <person name="Lindberg D.R."/>
            <person name="Seaver E.C."/>
            <person name="Weisblat D.A."/>
            <person name="Putnam N.H."/>
            <person name="Rokhsar D.S."/>
        </authorList>
    </citation>
    <scope>NUCLEOTIDE SEQUENCE</scope>
</reference>
<reference evidence="2" key="3">
    <citation type="submission" date="2015-06" db="UniProtKB">
        <authorList>
            <consortium name="EnsemblMetazoa"/>
        </authorList>
    </citation>
    <scope>IDENTIFICATION</scope>
</reference>
<evidence type="ECO:0000313" key="2">
    <source>
        <dbReference type="EnsemblMetazoa" id="HelroP182490"/>
    </source>
</evidence>
<dbReference type="AlphaFoldDB" id="T1FI95"/>
<accession>T1FI95</accession>
<dbReference type="CTD" id="20208544"/>
<evidence type="ECO:0000313" key="1">
    <source>
        <dbReference type="EMBL" id="ESN90903.1"/>
    </source>
</evidence>
<dbReference type="Proteomes" id="UP000015101">
    <property type="component" value="Unassembled WGS sequence"/>
</dbReference>
<dbReference type="EnsemblMetazoa" id="HelroT182490">
    <property type="protein sequence ID" value="HelroP182490"/>
    <property type="gene ID" value="HelroG182490"/>
</dbReference>
<protein>
    <recommendedName>
        <fullName evidence="4">Ig-like domain-containing protein</fullName>
    </recommendedName>
</protein>
<dbReference type="InterPro" id="IPR036179">
    <property type="entry name" value="Ig-like_dom_sf"/>
</dbReference>
<evidence type="ECO:0000313" key="3">
    <source>
        <dbReference type="Proteomes" id="UP000015101"/>
    </source>
</evidence>
<dbReference type="EMBL" id="AMQM01008220">
    <property type="status" value="NOT_ANNOTATED_CDS"/>
    <property type="molecule type" value="Genomic_DNA"/>
</dbReference>
<proteinExistence type="predicted"/>
<dbReference type="HOGENOM" id="CLU_1972912_0_0_1"/>
<dbReference type="RefSeq" id="XP_009030993.1">
    <property type="nucleotide sequence ID" value="XM_009032745.1"/>
</dbReference>
<reference evidence="3" key="1">
    <citation type="submission" date="2012-12" db="EMBL/GenBank/DDBJ databases">
        <authorList>
            <person name="Hellsten U."/>
            <person name="Grimwood J."/>
            <person name="Chapman J.A."/>
            <person name="Shapiro H."/>
            <person name="Aerts A."/>
            <person name="Otillar R.P."/>
            <person name="Terry A.Y."/>
            <person name="Boore J.L."/>
            <person name="Simakov O."/>
            <person name="Marletaz F."/>
            <person name="Cho S.-J."/>
            <person name="Edsinger-Gonzales E."/>
            <person name="Havlak P."/>
            <person name="Kuo D.-H."/>
            <person name="Larsson T."/>
            <person name="Lv J."/>
            <person name="Arendt D."/>
            <person name="Savage R."/>
            <person name="Osoegawa K."/>
            <person name="de Jong P."/>
            <person name="Lindberg D.R."/>
            <person name="Seaver E.C."/>
            <person name="Weisblat D.A."/>
            <person name="Putnam N.H."/>
            <person name="Grigoriev I.V."/>
            <person name="Rokhsar D.S."/>
        </authorList>
    </citation>
    <scope>NUCLEOTIDE SEQUENCE</scope>
</reference>
<sequence length="127" mass="14479">MVPDFSRSNHDRIRFNSNYNDNDAAIVFQTHPGNGAYLSDKKDPPTIYCIFKNEPAIKSITWTINENVLNSTERTVIKGNSTFSIITFNYVAAIFAKKAVNILFIRRAHVFYAEYMIAIEMFDSASV</sequence>
<dbReference type="InParanoid" id="T1FI95"/>